<accession>A0ABU9EST1</accession>
<dbReference type="EMBL" id="JBBWYZ010000028">
    <property type="protein sequence ID" value="MEK9514966.1"/>
    <property type="molecule type" value="Genomic_DNA"/>
</dbReference>
<dbReference type="PRINTS" id="PR00080">
    <property type="entry name" value="SDRFAMILY"/>
</dbReference>
<keyword evidence="2" id="KW-1185">Reference proteome</keyword>
<dbReference type="SUPFAM" id="SSF51735">
    <property type="entry name" value="NAD(P)-binding Rossmann-fold domains"/>
    <property type="match status" value="1"/>
</dbReference>
<dbReference type="InterPro" id="IPR002347">
    <property type="entry name" value="SDR_fam"/>
</dbReference>
<evidence type="ECO:0000313" key="2">
    <source>
        <dbReference type="Proteomes" id="UP001387447"/>
    </source>
</evidence>
<dbReference type="RefSeq" id="WP_315662823.1">
    <property type="nucleotide sequence ID" value="NZ_JBBWYZ010000028.1"/>
</dbReference>
<protein>
    <submittedName>
        <fullName evidence="1">Alcohol dehydrogenase</fullName>
    </submittedName>
</protein>
<dbReference type="PRINTS" id="PR00081">
    <property type="entry name" value="GDHRDH"/>
</dbReference>
<name>A0ABU9EST1_LIMFS</name>
<dbReference type="Gene3D" id="3.40.50.720">
    <property type="entry name" value="NAD(P)-binding Rossmann-like Domain"/>
    <property type="match status" value="1"/>
</dbReference>
<organism evidence="1 2">
    <name type="scientific">Limnospira fusiformis PMC 851.14</name>
    <dbReference type="NCBI Taxonomy" id="2219512"/>
    <lineage>
        <taxon>Bacteria</taxon>
        <taxon>Bacillati</taxon>
        <taxon>Cyanobacteriota</taxon>
        <taxon>Cyanophyceae</taxon>
        <taxon>Oscillatoriophycideae</taxon>
        <taxon>Oscillatoriales</taxon>
        <taxon>Sirenicapillariaceae</taxon>
        <taxon>Limnospira</taxon>
    </lineage>
</organism>
<proteinExistence type="predicted"/>
<evidence type="ECO:0000313" key="1">
    <source>
        <dbReference type="EMBL" id="MEK9514966.1"/>
    </source>
</evidence>
<dbReference type="InterPro" id="IPR036291">
    <property type="entry name" value="NAD(P)-bd_dom_sf"/>
</dbReference>
<dbReference type="Proteomes" id="UP001387447">
    <property type="component" value="Unassembled WGS sequence"/>
</dbReference>
<comment type="caution">
    <text evidence="1">The sequence shown here is derived from an EMBL/GenBank/DDBJ whole genome shotgun (WGS) entry which is preliminary data.</text>
</comment>
<sequence length="152" mass="15414">MGVQPGNMSAPVAEMDRFFQADVPDVSAWEEMAQKWRGEVARVDALVNNAAVMVGQPGSGNDTPAVGGGVVGELPRSILPCVSWPRGGAVVNVSPVHAIATSANIPAYGGSNGGMSAGSRRLAIALAGDIIRVDASINSFTAGGGGKVRSRD</sequence>
<reference evidence="1 2" key="1">
    <citation type="journal article" date="2024" name="Front. Microbiol.">
        <title>Transcriptomic insights into the dominance of two phototrophs throughout the water column of a tropical hypersaline-alkaline crater lake (Dziani Dzaha, Mayotte).</title>
        <authorList>
            <person name="Duperron S."/>
            <person name="Halary S."/>
            <person name="Bouly J.-P."/>
            <person name="Roussel T."/>
            <person name="Hugoni M."/>
            <person name="Bruto M."/>
            <person name="Oger P."/>
            <person name="Duval C."/>
            <person name="Woo A."/>
            <person name="Jezequiel D."/>
            <person name="Ader M."/>
            <person name="Leboulanger C."/>
            <person name="Agogue H."/>
            <person name="Grossi V."/>
            <person name="Trousselier M."/>
            <person name="Bernard C."/>
        </authorList>
    </citation>
    <scope>NUCLEOTIDE SEQUENCE [LARGE SCALE GENOMIC DNA]</scope>
    <source>
        <strain evidence="1 2">PMC 851.14</strain>
    </source>
</reference>
<gene>
    <name evidence="1" type="ORF">AAEJ74_25910</name>
</gene>